<dbReference type="SUPFAM" id="SSF51735">
    <property type="entry name" value="NAD(P)-binding Rossmann-fold domains"/>
    <property type="match status" value="1"/>
</dbReference>
<feature type="domain" description="NmrA-like" evidence="1">
    <location>
        <begin position="3"/>
        <end position="226"/>
    </location>
</feature>
<dbReference type="InterPro" id="IPR036291">
    <property type="entry name" value="NAD(P)-bd_dom_sf"/>
</dbReference>
<dbReference type="PANTHER" id="PTHR43162">
    <property type="match status" value="1"/>
</dbReference>
<proteinExistence type="predicted"/>
<dbReference type="Gene3D" id="3.90.25.10">
    <property type="entry name" value="UDP-galactose 4-epimerase, domain 1"/>
    <property type="match status" value="1"/>
</dbReference>
<dbReference type="Pfam" id="PF05368">
    <property type="entry name" value="NmrA"/>
    <property type="match status" value="1"/>
</dbReference>
<dbReference type="OrthoDB" id="2149806at2"/>
<sequence>MTNILITGATGNVGIEVIAALKKLNYPVEIFAGVRDTKSGNERLANFKANIISFDFTNSATFNYAFQNIDILFLLRPPQISDVNKYFAPLIKAAKQSSIKHIVFLSVQGVEKSKIIPHHKIEKLIVESKIPYTFLRPAYFMQNFTTTLHYDLINNHSIYLPAGDAKFTVIDVTDIGAVAVKVLIEPQNHINKSYELTNNETLTFTEMAEKISNGIGKTITFVSPNILQFYFTKRKEKMPTMLILVMIMLHYFPRFQTTPKTTEWVKVITGNEPKTFDEFVGSNRKELL</sequence>
<dbReference type="PANTHER" id="PTHR43162:SF1">
    <property type="entry name" value="PRESTALK A DIFFERENTIATION PROTEIN A"/>
    <property type="match status" value="1"/>
</dbReference>
<evidence type="ECO:0000259" key="1">
    <source>
        <dbReference type="Pfam" id="PF05368"/>
    </source>
</evidence>
<dbReference type="InterPro" id="IPR051604">
    <property type="entry name" value="Ergot_Alk_Oxidoreductase"/>
</dbReference>
<reference evidence="2 3" key="1">
    <citation type="submission" date="2016-03" db="EMBL/GenBank/DDBJ databases">
        <title>Draft genome sequence of Flavobacterium fryxellicola DSM 16209.</title>
        <authorList>
            <person name="Shin S.-K."/>
            <person name="Yi H."/>
        </authorList>
    </citation>
    <scope>NUCLEOTIDE SEQUENCE [LARGE SCALE GENOMIC DNA]</scope>
    <source>
        <strain evidence="2 3">DSM 16209</strain>
    </source>
</reference>
<organism evidence="2 3">
    <name type="scientific">Flavobacterium fryxellicola</name>
    <dbReference type="NCBI Taxonomy" id="249352"/>
    <lineage>
        <taxon>Bacteria</taxon>
        <taxon>Pseudomonadati</taxon>
        <taxon>Bacteroidota</taxon>
        <taxon>Flavobacteriia</taxon>
        <taxon>Flavobacteriales</taxon>
        <taxon>Flavobacteriaceae</taxon>
        <taxon>Flavobacterium</taxon>
    </lineage>
</organism>
<gene>
    <name evidence="2" type="ORF">FBFR_13335</name>
</gene>
<dbReference type="Proteomes" id="UP000077164">
    <property type="component" value="Unassembled WGS sequence"/>
</dbReference>
<dbReference type="RefSeq" id="WP_066082200.1">
    <property type="nucleotide sequence ID" value="NZ_FRDK01000017.1"/>
</dbReference>
<dbReference type="AlphaFoldDB" id="A0A167VAN7"/>
<dbReference type="EMBL" id="LVJE01000034">
    <property type="protein sequence ID" value="OAB26231.1"/>
    <property type="molecule type" value="Genomic_DNA"/>
</dbReference>
<accession>A0A167VAN7</accession>
<dbReference type="STRING" id="249352.SAMN05444395_11715"/>
<dbReference type="InterPro" id="IPR008030">
    <property type="entry name" value="NmrA-like"/>
</dbReference>
<name>A0A167VAN7_9FLAO</name>
<dbReference type="Gene3D" id="3.40.50.720">
    <property type="entry name" value="NAD(P)-binding Rossmann-like Domain"/>
    <property type="match status" value="1"/>
</dbReference>
<evidence type="ECO:0000313" key="2">
    <source>
        <dbReference type="EMBL" id="OAB26231.1"/>
    </source>
</evidence>
<comment type="caution">
    <text evidence="2">The sequence shown here is derived from an EMBL/GenBank/DDBJ whole genome shotgun (WGS) entry which is preliminary data.</text>
</comment>
<evidence type="ECO:0000313" key="3">
    <source>
        <dbReference type="Proteomes" id="UP000077164"/>
    </source>
</evidence>
<protein>
    <submittedName>
        <fullName evidence="2">NmrA family transcriptional regulator</fullName>
    </submittedName>
</protein>
<keyword evidence="3" id="KW-1185">Reference proteome</keyword>